<dbReference type="GO" id="GO:0005886">
    <property type="term" value="C:plasma membrane"/>
    <property type="evidence" value="ECO:0007669"/>
    <property type="project" value="UniProtKB-SubCell"/>
</dbReference>
<protein>
    <recommendedName>
        <fullName evidence="11">Methyl-accepting chemotaxis protein</fullName>
    </recommendedName>
</protein>
<comment type="similarity">
    <text evidence="5">Belongs to the methyl-accepting chemotaxis (MCP) protein family.</text>
</comment>
<dbReference type="PROSITE" id="PS50885">
    <property type="entry name" value="HAMP"/>
    <property type="match status" value="1"/>
</dbReference>
<dbReference type="SUPFAM" id="SSF58104">
    <property type="entry name" value="Methyl-accepting chemotaxis protein (MCP) signaling domain"/>
    <property type="match status" value="1"/>
</dbReference>
<evidence type="ECO:0000313" key="10">
    <source>
        <dbReference type="Proteomes" id="UP001057291"/>
    </source>
</evidence>
<feature type="domain" description="Methyl-accepting transducer" evidence="7">
    <location>
        <begin position="254"/>
        <end position="490"/>
    </location>
</feature>
<evidence type="ECO:0008006" key="11">
    <source>
        <dbReference type="Google" id="ProtNLM"/>
    </source>
</evidence>
<evidence type="ECO:0000256" key="3">
    <source>
        <dbReference type="ARBA" id="ARBA00023136"/>
    </source>
</evidence>
<evidence type="ECO:0000256" key="4">
    <source>
        <dbReference type="ARBA" id="ARBA00023224"/>
    </source>
</evidence>
<dbReference type="PANTHER" id="PTHR32089">
    <property type="entry name" value="METHYL-ACCEPTING CHEMOTAXIS PROTEIN MCPB"/>
    <property type="match status" value="1"/>
</dbReference>
<dbReference type="Proteomes" id="UP001057291">
    <property type="component" value="Unassembled WGS sequence"/>
</dbReference>
<dbReference type="Pfam" id="PF00015">
    <property type="entry name" value="MCPsignal"/>
    <property type="match status" value="1"/>
</dbReference>
<evidence type="ECO:0000256" key="5">
    <source>
        <dbReference type="ARBA" id="ARBA00029447"/>
    </source>
</evidence>
<organism evidence="9 10">
    <name type="scientific">Collibacillus ludicampi</name>
    <dbReference type="NCBI Taxonomy" id="2771369"/>
    <lineage>
        <taxon>Bacteria</taxon>
        <taxon>Bacillati</taxon>
        <taxon>Bacillota</taxon>
        <taxon>Bacilli</taxon>
        <taxon>Bacillales</taxon>
        <taxon>Alicyclobacillaceae</taxon>
        <taxon>Collibacillus</taxon>
    </lineage>
</organism>
<dbReference type="CDD" id="cd11386">
    <property type="entry name" value="MCP_signal"/>
    <property type="match status" value="1"/>
</dbReference>
<keyword evidence="3" id="KW-0472">Membrane</keyword>
<comment type="caution">
    <text evidence="9">The sequence shown here is derived from an EMBL/GenBank/DDBJ whole genome shotgun (WGS) entry which is preliminary data.</text>
</comment>
<dbReference type="SMART" id="SM00283">
    <property type="entry name" value="MA"/>
    <property type="match status" value="1"/>
</dbReference>
<name>A0AAV4LGH3_9BACL</name>
<evidence type="ECO:0000259" key="8">
    <source>
        <dbReference type="PROSITE" id="PS50885"/>
    </source>
</evidence>
<dbReference type="GO" id="GO:0007165">
    <property type="term" value="P:signal transduction"/>
    <property type="evidence" value="ECO:0007669"/>
    <property type="project" value="UniProtKB-KW"/>
</dbReference>
<comment type="subcellular location">
    <subcellularLocation>
        <location evidence="1">Cell membrane</location>
    </subcellularLocation>
</comment>
<sequence>MMKEKRRLPKRLVAKQKAVVESVANQIEEELKRYGGLTEHAKAEIRNIMNDNLDRLEYFVLVREDSYGEIHTNRLREGIYFNDPLGLQCSAVTQTTTFFYLRDTGEHLIDVSTPVYLHGKKAFVLRSGQLLPGISRHVKVGVPFLLFQIAGCIASFFPQNAERDILTGVFFLLALLVFLWDRIQFHSTYQSWIHFLHTLGKGELEHRLPPLSRDEFGQMHCELNKLALGLSSILRQVHASVEQVNAAVQSLYASVEQTRQANQHIVTVIDELAAGSEKQASSTDEITTSIQEMNCTVQQIASNAKHASSTALLASDLAVKGRESIQLTIQQMRTIQESVSDLANMVRQLGERSHSIGQIVQVITDIAAQTNLLALNAAIEAARAGEQGKGFAIVADEVRKLAEQAENSTKQIIDIISTIQRDTESAISTTGITIKEVSAGMQTVHIAEESFSKIQNSVQAVADQFADVSIAVQQMATGTEQVSQSMNLIAEVVANTASITQSISADTEEHVSALDEITSAFSTLTHMAENLQTLVARFHVETPADNSNRLS</sequence>
<dbReference type="RefSeq" id="WP_282199958.1">
    <property type="nucleotide sequence ID" value="NZ_BOQE01000001.1"/>
</dbReference>
<dbReference type="PANTHER" id="PTHR32089:SF112">
    <property type="entry name" value="LYSOZYME-LIKE PROTEIN-RELATED"/>
    <property type="match status" value="1"/>
</dbReference>
<accession>A0AAV4LGH3</accession>
<dbReference type="InterPro" id="IPR003660">
    <property type="entry name" value="HAMP_dom"/>
</dbReference>
<keyword evidence="2" id="KW-1003">Cell membrane</keyword>
<reference evidence="9" key="1">
    <citation type="journal article" date="2023" name="Int. J. Syst. Evol. Microbiol.">
        <title>Collibacillus ludicampi gen. nov., sp. nov., a new soil bacterium of the family Alicyclobacillaceae.</title>
        <authorList>
            <person name="Jojima T."/>
            <person name="Ioku Y."/>
            <person name="Fukuta Y."/>
            <person name="Shirasaka N."/>
            <person name="Matsumura Y."/>
            <person name="Mori M."/>
        </authorList>
    </citation>
    <scope>NUCLEOTIDE SEQUENCE</scope>
    <source>
        <strain evidence="9">TP075</strain>
    </source>
</reference>
<feature type="domain" description="HAMP" evidence="8">
    <location>
        <begin position="196"/>
        <end position="235"/>
    </location>
</feature>
<evidence type="ECO:0000313" key="9">
    <source>
        <dbReference type="EMBL" id="GIM46922.1"/>
    </source>
</evidence>
<dbReference type="InterPro" id="IPR004089">
    <property type="entry name" value="MCPsignal_dom"/>
</dbReference>
<keyword evidence="4 6" id="KW-0807">Transducer</keyword>
<proteinExistence type="inferred from homology"/>
<keyword evidence="10" id="KW-1185">Reference proteome</keyword>
<dbReference type="PROSITE" id="PS50111">
    <property type="entry name" value="CHEMOTAXIS_TRANSDUC_2"/>
    <property type="match status" value="1"/>
</dbReference>
<dbReference type="AlphaFoldDB" id="A0AAV4LGH3"/>
<gene>
    <name evidence="9" type="ORF">DNHGIG_24710</name>
</gene>
<dbReference type="Gene3D" id="1.10.287.950">
    <property type="entry name" value="Methyl-accepting chemotaxis protein"/>
    <property type="match status" value="1"/>
</dbReference>
<evidence type="ECO:0000256" key="2">
    <source>
        <dbReference type="ARBA" id="ARBA00022475"/>
    </source>
</evidence>
<evidence type="ECO:0000259" key="7">
    <source>
        <dbReference type="PROSITE" id="PS50111"/>
    </source>
</evidence>
<evidence type="ECO:0000256" key="6">
    <source>
        <dbReference type="PROSITE-ProRule" id="PRU00284"/>
    </source>
</evidence>
<evidence type="ECO:0000256" key="1">
    <source>
        <dbReference type="ARBA" id="ARBA00004236"/>
    </source>
</evidence>
<dbReference type="EMBL" id="BOQE01000001">
    <property type="protein sequence ID" value="GIM46922.1"/>
    <property type="molecule type" value="Genomic_DNA"/>
</dbReference>